<gene>
    <name evidence="2" type="ORF">D9758_015973</name>
</gene>
<evidence type="ECO:0000313" key="2">
    <source>
        <dbReference type="EMBL" id="KAF5332921.1"/>
    </source>
</evidence>
<dbReference type="Proteomes" id="UP000559256">
    <property type="component" value="Unassembled WGS sequence"/>
</dbReference>
<sequence>MEGDRKGPDFCSDGQTSASRSAIIDEMVQMRKSHPQPQLRARCILNDSIPSLEIHQKATGMSEPAIASICSRTTLHFPLRHHLPSPSSTMTTLSIRCSSRSGSRSFIALGLFTLVLSLRPVIEVFRRRQILTFYASPQTKPRQYLTCDGRCVLVELVWMRSFWVGVENVVSEEKMNRVQGTEGDRKETGTSLGSGQ</sequence>
<proteinExistence type="predicted"/>
<protein>
    <submittedName>
        <fullName evidence="2">Uncharacterized protein</fullName>
    </submittedName>
</protein>
<organism evidence="2 3">
    <name type="scientific">Tetrapyrgos nigripes</name>
    <dbReference type="NCBI Taxonomy" id="182062"/>
    <lineage>
        <taxon>Eukaryota</taxon>
        <taxon>Fungi</taxon>
        <taxon>Dikarya</taxon>
        <taxon>Basidiomycota</taxon>
        <taxon>Agaricomycotina</taxon>
        <taxon>Agaricomycetes</taxon>
        <taxon>Agaricomycetidae</taxon>
        <taxon>Agaricales</taxon>
        <taxon>Marasmiineae</taxon>
        <taxon>Marasmiaceae</taxon>
        <taxon>Tetrapyrgos</taxon>
    </lineage>
</organism>
<accession>A0A8H5FDM3</accession>
<dbReference type="AlphaFoldDB" id="A0A8H5FDM3"/>
<evidence type="ECO:0000256" key="1">
    <source>
        <dbReference type="SAM" id="MobiDB-lite"/>
    </source>
</evidence>
<evidence type="ECO:0000313" key="3">
    <source>
        <dbReference type="Proteomes" id="UP000559256"/>
    </source>
</evidence>
<reference evidence="2 3" key="1">
    <citation type="journal article" date="2020" name="ISME J.">
        <title>Uncovering the hidden diversity of litter-decomposition mechanisms in mushroom-forming fungi.</title>
        <authorList>
            <person name="Floudas D."/>
            <person name="Bentzer J."/>
            <person name="Ahren D."/>
            <person name="Johansson T."/>
            <person name="Persson P."/>
            <person name="Tunlid A."/>
        </authorList>
    </citation>
    <scope>NUCLEOTIDE SEQUENCE [LARGE SCALE GENOMIC DNA]</scope>
    <source>
        <strain evidence="2 3">CBS 291.85</strain>
    </source>
</reference>
<feature type="region of interest" description="Disordered" evidence="1">
    <location>
        <begin position="174"/>
        <end position="196"/>
    </location>
</feature>
<dbReference type="EMBL" id="JAACJM010000299">
    <property type="protein sequence ID" value="KAF5332921.1"/>
    <property type="molecule type" value="Genomic_DNA"/>
</dbReference>
<comment type="caution">
    <text evidence="2">The sequence shown here is derived from an EMBL/GenBank/DDBJ whole genome shotgun (WGS) entry which is preliminary data.</text>
</comment>
<keyword evidence="3" id="KW-1185">Reference proteome</keyword>
<name>A0A8H5FDM3_9AGAR</name>
<feature type="compositionally biased region" description="Basic and acidic residues" evidence="1">
    <location>
        <begin position="174"/>
        <end position="188"/>
    </location>
</feature>